<evidence type="ECO:0000313" key="5">
    <source>
        <dbReference type="EMBL" id="EXJ80430.1"/>
    </source>
</evidence>
<dbReference type="Gene3D" id="3.20.20.140">
    <property type="entry name" value="Metal-dependent hydrolases"/>
    <property type="match status" value="1"/>
</dbReference>
<dbReference type="eggNOG" id="KOG4245">
    <property type="taxonomic scope" value="Eukaryota"/>
</dbReference>
<name>W9XSX8_9EURO</name>
<dbReference type="InterPro" id="IPR032466">
    <property type="entry name" value="Metal_Hydrolase"/>
</dbReference>
<evidence type="ECO:0000256" key="1">
    <source>
        <dbReference type="ARBA" id="ARBA00022793"/>
    </source>
</evidence>
<organism evidence="5 6">
    <name type="scientific">Capronia coronata CBS 617.96</name>
    <dbReference type="NCBI Taxonomy" id="1182541"/>
    <lineage>
        <taxon>Eukaryota</taxon>
        <taxon>Fungi</taxon>
        <taxon>Dikarya</taxon>
        <taxon>Ascomycota</taxon>
        <taxon>Pezizomycotina</taxon>
        <taxon>Eurotiomycetes</taxon>
        <taxon>Chaetothyriomycetidae</taxon>
        <taxon>Chaetothyriales</taxon>
        <taxon>Herpotrichiellaceae</taxon>
        <taxon>Capronia</taxon>
    </lineage>
</organism>
<dbReference type="Proteomes" id="UP000019484">
    <property type="component" value="Unassembled WGS sequence"/>
</dbReference>
<dbReference type="InterPro" id="IPR006680">
    <property type="entry name" value="Amidohydro-rel"/>
</dbReference>
<dbReference type="InterPro" id="IPR032465">
    <property type="entry name" value="ACMSD"/>
</dbReference>
<dbReference type="RefSeq" id="XP_007727624.1">
    <property type="nucleotide sequence ID" value="XM_007729434.1"/>
</dbReference>
<protein>
    <recommendedName>
        <fullName evidence="4">Amidohydrolase-related domain-containing protein</fullName>
    </recommendedName>
</protein>
<dbReference type="GO" id="GO:0005829">
    <property type="term" value="C:cytosol"/>
    <property type="evidence" value="ECO:0007669"/>
    <property type="project" value="TreeGrafter"/>
</dbReference>
<accession>W9XSX8</accession>
<dbReference type="Pfam" id="PF04909">
    <property type="entry name" value="Amidohydro_2"/>
    <property type="match status" value="1"/>
</dbReference>
<keyword evidence="6" id="KW-1185">Reference proteome</keyword>
<evidence type="ECO:0000256" key="2">
    <source>
        <dbReference type="ARBA" id="ARBA00023239"/>
    </source>
</evidence>
<evidence type="ECO:0000259" key="4">
    <source>
        <dbReference type="Pfam" id="PF04909"/>
    </source>
</evidence>
<gene>
    <name evidence="5" type="ORF">A1O1_08575</name>
</gene>
<dbReference type="PANTHER" id="PTHR21240:SF30">
    <property type="entry name" value="AMIDOHYDROLASE-RELATED DOMAIN-CONTAINING PROTEIN-RELATED"/>
    <property type="match status" value="1"/>
</dbReference>
<dbReference type="SUPFAM" id="SSF51556">
    <property type="entry name" value="Metallo-dependent hydrolases"/>
    <property type="match status" value="1"/>
</dbReference>
<dbReference type="HOGENOM" id="CLU_039329_5_0_1"/>
<feature type="domain" description="Amidohydrolase-related" evidence="4">
    <location>
        <begin position="66"/>
        <end position="354"/>
    </location>
</feature>
<dbReference type="PANTHER" id="PTHR21240">
    <property type="entry name" value="2-AMINO-3-CARBOXYLMUCONATE-6-SEMIALDEHYDE DECARBOXYLASE"/>
    <property type="match status" value="1"/>
</dbReference>
<comment type="caution">
    <text evidence="5">The sequence shown here is derived from an EMBL/GenBank/DDBJ whole genome shotgun (WGS) entry which is preliminary data.</text>
</comment>
<reference evidence="5 6" key="1">
    <citation type="submission" date="2013-03" db="EMBL/GenBank/DDBJ databases">
        <title>The Genome Sequence of Capronia coronata CBS 617.96.</title>
        <authorList>
            <consortium name="The Broad Institute Genomics Platform"/>
            <person name="Cuomo C."/>
            <person name="de Hoog S."/>
            <person name="Gorbushina A."/>
            <person name="Walker B."/>
            <person name="Young S.K."/>
            <person name="Zeng Q."/>
            <person name="Gargeya S."/>
            <person name="Fitzgerald M."/>
            <person name="Haas B."/>
            <person name="Abouelleil A."/>
            <person name="Allen A.W."/>
            <person name="Alvarado L."/>
            <person name="Arachchi H.M."/>
            <person name="Berlin A.M."/>
            <person name="Chapman S.B."/>
            <person name="Gainer-Dewar J."/>
            <person name="Goldberg J."/>
            <person name="Griggs A."/>
            <person name="Gujja S."/>
            <person name="Hansen M."/>
            <person name="Howarth C."/>
            <person name="Imamovic A."/>
            <person name="Ireland A."/>
            <person name="Larimer J."/>
            <person name="McCowan C."/>
            <person name="Murphy C."/>
            <person name="Pearson M."/>
            <person name="Poon T.W."/>
            <person name="Priest M."/>
            <person name="Roberts A."/>
            <person name="Saif S."/>
            <person name="Shea T."/>
            <person name="Sisk P."/>
            <person name="Sykes S."/>
            <person name="Wortman J."/>
            <person name="Nusbaum C."/>
            <person name="Birren B."/>
        </authorList>
    </citation>
    <scope>NUCLEOTIDE SEQUENCE [LARGE SCALE GENOMIC DNA]</scope>
    <source>
        <strain evidence="5 6">CBS 617.96</strain>
    </source>
</reference>
<sequence length="355" mass="39706">MSAIVSSSGRPTFSKASPLLRGKIALEEHSMTDHFDATKTLPDSENTSEHAFNDEAYMSDVVKRLADVESRVKDMDASGIDISCVSLTMPGIEGIFDAPTAVSMARKVNDQLHKTYRTGPHAHRFRVWGCVPMQDPEAAAAEAERCIKQLGCCGILINGHSNIGGPNTIQYLDEPQCEPFWAKIHELDVPVYLHPRLPAPDQQRAFRGYDFLLGSAYAFGRETAEHALRLMVSGLFDRYPNCKVILGHCGEGLPFTIHRVDHRLRHSQPGKSGPHKHPLAHYLNTNFWATCSGVQREGTLLDTIREMGEERVLFSVDYPYEDMQELSAWFDGLQLSENTRKRVGFLNARALLKLD</sequence>
<dbReference type="GO" id="GO:0016787">
    <property type="term" value="F:hydrolase activity"/>
    <property type="evidence" value="ECO:0007669"/>
    <property type="project" value="InterPro"/>
</dbReference>
<dbReference type="EMBL" id="AMWN01000008">
    <property type="protein sequence ID" value="EXJ80430.1"/>
    <property type="molecule type" value="Genomic_DNA"/>
</dbReference>
<proteinExistence type="inferred from homology"/>
<dbReference type="STRING" id="1182541.W9XSX8"/>
<evidence type="ECO:0000256" key="3">
    <source>
        <dbReference type="RuleBase" id="RU366045"/>
    </source>
</evidence>
<dbReference type="GeneID" id="19163423"/>
<evidence type="ECO:0000313" key="6">
    <source>
        <dbReference type="Proteomes" id="UP000019484"/>
    </source>
</evidence>
<keyword evidence="1 3" id="KW-0210">Decarboxylase</keyword>
<keyword evidence="2 3" id="KW-0456">Lyase</keyword>
<dbReference type="GO" id="GO:0019748">
    <property type="term" value="P:secondary metabolic process"/>
    <property type="evidence" value="ECO:0007669"/>
    <property type="project" value="TreeGrafter"/>
</dbReference>
<comment type="similarity">
    <text evidence="3">Belongs to the metallo-dependent hydrolases superfamily.</text>
</comment>
<dbReference type="GO" id="GO:0016831">
    <property type="term" value="F:carboxy-lyase activity"/>
    <property type="evidence" value="ECO:0007669"/>
    <property type="project" value="UniProtKB-KW"/>
</dbReference>
<dbReference type="AlphaFoldDB" id="W9XSX8"/>
<dbReference type="OrthoDB" id="432010at2759"/>